<dbReference type="EMBL" id="JAROCF010000001">
    <property type="protein sequence ID" value="MDN4613134.1"/>
    <property type="molecule type" value="Genomic_DNA"/>
</dbReference>
<feature type="DNA-binding region" description="H-T-H motif" evidence="5">
    <location>
        <begin position="31"/>
        <end position="50"/>
    </location>
</feature>
<dbReference type="InterPro" id="IPR050109">
    <property type="entry name" value="HTH-type_TetR-like_transc_reg"/>
</dbReference>
<dbReference type="PANTHER" id="PTHR30055:SF234">
    <property type="entry name" value="HTH-TYPE TRANSCRIPTIONAL REGULATOR BETI"/>
    <property type="match status" value="1"/>
</dbReference>
<evidence type="ECO:0000313" key="8">
    <source>
        <dbReference type="Proteomes" id="UP001174208"/>
    </source>
</evidence>
<dbReference type="PROSITE" id="PS50977">
    <property type="entry name" value="HTH_TETR_2"/>
    <property type="match status" value="1"/>
</dbReference>
<keyword evidence="8" id="KW-1185">Reference proteome</keyword>
<keyword evidence="1" id="KW-0678">Repressor</keyword>
<gene>
    <name evidence="7" type="ORF">P5G50_01605</name>
</gene>
<dbReference type="InterPro" id="IPR036271">
    <property type="entry name" value="Tet_transcr_reg_TetR-rel_C_sf"/>
</dbReference>
<dbReference type="InterPro" id="IPR039538">
    <property type="entry name" value="BetI_C"/>
</dbReference>
<dbReference type="SUPFAM" id="SSF48498">
    <property type="entry name" value="Tetracyclin repressor-like, C-terminal domain"/>
    <property type="match status" value="1"/>
</dbReference>
<dbReference type="Pfam" id="PF00440">
    <property type="entry name" value="TetR_N"/>
    <property type="match status" value="1"/>
</dbReference>
<evidence type="ECO:0000256" key="3">
    <source>
        <dbReference type="ARBA" id="ARBA00023125"/>
    </source>
</evidence>
<dbReference type="InterPro" id="IPR009057">
    <property type="entry name" value="Homeodomain-like_sf"/>
</dbReference>
<dbReference type="SUPFAM" id="SSF46689">
    <property type="entry name" value="Homeodomain-like"/>
    <property type="match status" value="1"/>
</dbReference>
<dbReference type="Proteomes" id="UP001174208">
    <property type="component" value="Unassembled WGS sequence"/>
</dbReference>
<dbReference type="PANTHER" id="PTHR30055">
    <property type="entry name" value="HTH-TYPE TRANSCRIPTIONAL REGULATOR RUTR"/>
    <property type="match status" value="1"/>
</dbReference>
<dbReference type="PROSITE" id="PS01081">
    <property type="entry name" value="HTH_TETR_1"/>
    <property type="match status" value="1"/>
</dbReference>
<accession>A0ABT8K6R6</accession>
<proteinExistence type="predicted"/>
<dbReference type="RefSeq" id="WP_301209946.1">
    <property type="nucleotide sequence ID" value="NZ_JAROCF010000001.1"/>
</dbReference>
<evidence type="ECO:0000313" key="7">
    <source>
        <dbReference type="EMBL" id="MDN4613134.1"/>
    </source>
</evidence>
<feature type="domain" description="HTH tetR-type" evidence="6">
    <location>
        <begin position="8"/>
        <end position="68"/>
    </location>
</feature>
<evidence type="ECO:0000256" key="4">
    <source>
        <dbReference type="ARBA" id="ARBA00023163"/>
    </source>
</evidence>
<keyword evidence="4" id="KW-0804">Transcription</keyword>
<protein>
    <submittedName>
        <fullName evidence="7">TetR family transcriptional regulator C-terminal domain-containing protein</fullName>
    </submittedName>
</protein>
<keyword evidence="2" id="KW-0805">Transcription regulation</keyword>
<evidence type="ECO:0000256" key="5">
    <source>
        <dbReference type="PROSITE-ProRule" id="PRU00335"/>
    </source>
</evidence>
<dbReference type="Gene3D" id="1.10.357.10">
    <property type="entry name" value="Tetracycline Repressor, domain 2"/>
    <property type="match status" value="1"/>
</dbReference>
<organism evidence="7 8">
    <name type="scientific">Leifsonia williamsii</name>
    <dbReference type="NCBI Taxonomy" id="3035919"/>
    <lineage>
        <taxon>Bacteria</taxon>
        <taxon>Bacillati</taxon>
        <taxon>Actinomycetota</taxon>
        <taxon>Actinomycetes</taxon>
        <taxon>Micrococcales</taxon>
        <taxon>Microbacteriaceae</taxon>
        <taxon>Leifsonia</taxon>
    </lineage>
</organism>
<evidence type="ECO:0000256" key="1">
    <source>
        <dbReference type="ARBA" id="ARBA00022491"/>
    </source>
</evidence>
<name>A0ABT8K6R6_9MICO</name>
<comment type="caution">
    <text evidence="7">The sequence shown here is derived from an EMBL/GenBank/DDBJ whole genome shotgun (WGS) entry which is preliminary data.</text>
</comment>
<dbReference type="Pfam" id="PF13977">
    <property type="entry name" value="TetR_C_6"/>
    <property type="match status" value="1"/>
</dbReference>
<dbReference type="InterPro" id="IPR001647">
    <property type="entry name" value="HTH_TetR"/>
</dbReference>
<sequence>MPRLIDHEEREREIADAALRVLSRDGLTALSVRNVAAEAGIATASLRRAFPDQDVLRRFCLGHIRQNVTRRIERVRGEGREAVLAVLHELLPLDDERRVELTAHLQLGALALSDERLRPVLLAFNTALRDLCAALIAELARAGELSPSVDQAVEADALHALVDGTALHLLWSDGAADRERALRALAARVEALGAR</sequence>
<reference evidence="7" key="1">
    <citation type="submission" date="2023-06" db="EMBL/GenBank/DDBJ databases">
        <title>MT1 and MT2 Draft Genomes of Novel Species.</title>
        <authorList>
            <person name="Venkateswaran K."/>
        </authorList>
    </citation>
    <scope>NUCLEOTIDE SEQUENCE</scope>
    <source>
        <strain evidence="7">F6_8S_P_1B</strain>
    </source>
</reference>
<evidence type="ECO:0000259" key="6">
    <source>
        <dbReference type="PROSITE" id="PS50977"/>
    </source>
</evidence>
<keyword evidence="3 5" id="KW-0238">DNA-binding</keyword>
<evidence type="ECO:0000256" key="2">
    <source>
        <dbReference type="ARBA" id="ARBA00023015"/>
    </source>
</evidence>
<dbReference type="InterPro" id="IPR023772">
    <property type="entry name" value="DNA-bd_HTH_TetR-type_CS"/>
</dbReference>